<dbReference type="InterPro" id="IPR006016">
    <property type="entry name" value="UspA"/>
</dbReference>
<proteinExistence type="inferred from homology"/>
<comment type="similarity">
    <text evidence="1">Belongs to the universal stress protein A family.</text>
</comment>
<sequence>MLSRVLVPMDGSTLSERALTYALENHPDASVTVMTVVGEPSVMMGDAVGLAFEDDLETAATDRAEPIFDRAREIAADHDAEIDTVVAVGRPARAIVTRADEYDAVVIGSHGGDVVDRLFVGNVAETVFERSPVPVTVVR</sequence>
<dbReference type="AlphaFoldDB" id="A0A4P9THU0"/>
<dbReference type="PRINTS" id="PR01438">
    <property type="entry name" value="UNVRSLSTRESS"/>
</dbReference>
<dbReference type="RefSeq" id="WP_138654937.1">
    <property type="nucleotide sequence ID" value="NZ_CP040637.1"/>
</dbReference>
<dbReference type="GeneID" id="96157350"/>
<dbReference type="PANTHER" id="PTHR46268">
    <property type="entry name" value="STRESS RESPONSE PROTEIN NHAX"/>
    <property type="match status" value="1"/>
</dbReference>
<organism evidence="3 4">
    <name type="scientific">Natrinema pallidum</name>
    <dbReference type="NCBI Taxonomy" id="69527"/>
    <lineage>
        <taxon>Archaea</taxon>
        <taxon>Methanobacteriati</taxon>
        <taxon>Methanobacteriota</taxon>
        <taxon>Stenosarchaea group</taxon>
        <taxon>Halobacteria</taxon>
        <taxon>Halobacteriales</taxon>
        <taxon>Natrialbaceae</taxon>
        <taxon>Natrinema</taxon>
    </lineage>
</organism>
<dbReference type="PANTHER" id="PTHR46268:SF24">
    <property type="entry name" value="UNIVERSAL STRESS PROTEIN"/>
    <property type="match status" value="1"/>
</dbReference>
<evidence type="ECO:0000256" key="1">
    <source>
        <dbReference type="ARBA" id="ARBA00008791"/>
    </source>
</evidence>
<dbReference type="InterPro" id="IPR014729">
    <property type="entry name" value="Rossmann-like_a/b/a_fold"/>
</dbReference>
<dbReference type="CDD" id="cd00293">
    <property type="entry name" value="USP-like"/>
    <property type="match status" value="1"/>
</dbReference>
<reference evidence="4" key="1">
    <citation type="submission" date="2019-05" db="EMBL/GenBank/DDBJ databases">
        <title>Complete Genome Sequence and Methylation Pattern of the Halophilic Archaeon Natrinema pallidum BOL6-1.</title>
        <authorList>
            <person name="DasSarma P."/>
            <person name="DasSarma B.P."/>
            <person name="DasSarma S.L."/>
            <person name="Martinez F.L."/>
            <person name="Guzman D."/>
            <person name="Roberts R.J."/>
            <person name="DasSarma S."/>
        </authorList>
    </citation>
    <scope>NUCLEOTIDE SEQUENCE [LARGE SCALE GENOMIC DNA]</scope>
    <source>
        <strain evidence="4">BOL6-1</strain>
    </source>
</reference>
<accession>A0A4P9THU0</accession>
<evidence type="ECO:0000313" key="4">
    <source>
        <dbReference type="Proteomes" id="UP000307562"/>
    </source>
</evidence>
<protein>
    <submittedName>
        <fullName evidence="3">Universal stress protein</fullName>
    </submittedName>
</protein>
<evidence type="ECO:0000259" key="2">
    <source>
        <dbReference type="Pfam" id="PF00582"/>
    </source>
</evidence>
<name>A0A4P9THU0_9EURY</name>
<gene>
    <name evidence="3" type="ORF">FGF80_15075</name>
</gene>
<evidence type="ECO:0000313" key="3">
    <source>
        <dbReference type="EMBL" id="QCW04476.1"/>
    </source>
</evidence>
<dbReference type="EMBL" id="CP040637">
    <property type="protein sequence ID" value="QCW04476.1"/>
    <property type="molecule type" value="Genomic_DNA"/>
</dbReference>
<keyword evidence="4" id="KW-1185">Reference proteome</keyword>
<feature type="domain" description="UspA" evidence="2">
    <location>
        <begin position="1"/>
        <end position="139"/>
    </location>
</feature>
<dbReference type="Proteomes" id="UP000307562">
    <property type="component" value="Chromosome"/>
</dbReference>
<dbReference type="InterPro" id="IPR006015">
    <property type="entry name" value="Universal_stress_UspA"/>
</dbReference>
<dbReference type="Pfam" id="PF00582">
    <property type="entry name" value="Usp"/>
    <property type="match status" value="1"/>
</dbReference>
<dbReference type="Gene3D" id="3.40.50.620">
    <property type="entry name" value="HUPs"/>
    <property type="match status" value="1"/>
</dbReference>
<dbReference type="SUPFAM" id="SSF52402">
    <property type="entry name" value="Adenine nucleotide alpha hydrolases-like"/>
    <property type="match status" value="1"/>
</dbReference>
<dbReference type="KEGG" id="npl:FGF80_15075"/>